<feature type="compositionally biased region" description="Pro residues" evidence="2">
    <location>
        <begin position="630"/>
        <end position="646"/>
    </location>
</feature>
<evidence type="ECO:0000256" key="1">
    <source>
        <dbReference type="ARBA" id="ARBA00023450"/>
    </source>
</evidence>
<protein>
    <submittedName>
        <fullName evidence="4">HNH endonuclease</fullName>
    </submittedName>
</protein>
<feature type="compositionally biased region" description="Basic and acidic residues" evidence="2">
    <location>
        <begin position="611"/>
        <end position="627"/>
    </location>
</feature>
<sequence>MTTTRGSPPAGSPLAPRRASRVRFQKTPSPSAPNPAAAPEFDPTELITKAFASAAPGVIPPVFSVRVVDDVVGMLEQFDRFQSILTAARLNVLSFAMETAVHRAPSGSGDIPYRSLRAEIATALHQSEHIVERDLNLASALTMRFPATLPRMLTGQVSPEHVRALVESADALGLGQDSESVRVRGRYEAEVLRRAESQTPQRLRPIARKLARELARTLPKPAPFPGVDSTGGGPAGADQSSPDPSSTDPSASDPVSTDPNDTAPTSTDPSDTEPNTGAPAPSPECERRVWVRDHENGMAELVAFMPTPVAYAIHDRLTRLAKSAEVTEHQLARTLTGRDGLSAGAGIGTRTRTSTGTGAGEESPAHPTRKPRGVRAQSVAERRRMLRELRPGMKGGRPGVREIRAGIPKRSRAQTRTDVFRDLLLAGDPMRLVAGSPEEAVRAHIQVVVTTTAAPASANAGPVPGARPAGPTGTTPTASAPPEFTDAELIGSGPIDPEQIRGYAGHADFWEKVTVSGESGDVLSVDRYRPSAQMRRFLGARDLHCRFPGCRVPVNRCDIDHTIPAADGGTTSTDNLAHLCRGHHTMKHNSDWDHRLLPDGTMRWRSPTGRVYDDEPPSRVRFLKHENTGTPPPGPSATRSSPPPTAPVSAPSSFAPKAAAPTPSVRTARPLVPPRPVVDDDPDDHPF</sequence>
<dbReference type="Gene3D" id="1.10.30.50">
    <property type="match status" value="1"/>
</dbReference>
<keyword evidence="4" id="KW-0255">Endonuclease</keyword>
<dbReference type="EMBL" id="QYAD01000001">
    <property type="protein sequence ID" value="MBL3688792.1"/>
    <property type="molecule type" value="Genomic_DNA"/>
</dbReference>
<evidence type="ECO:0000313" key="4">
    <source>
        <dbReference type="EMBL" id="MBL3688792.1"/>
    </source>
</evidence>
<comment type="caution">
    <text evidence="4">The sequence shown here is derived from an EMBL/GenBank/DDBJ whole genome shotgun (WGS) entry which is preliminary data.</text>
</comment>
<dbReference type="InterPro" id="IPR002711">
    <property type="entry name" value="HNH"/>
</dbReference>
<proteinExistence type="inferred from homology"/>
<dbReference type="InterPro" id="IPR003870">
    <property type="entry name" value="DUF222"/>
</dbReference>
<evidence type="ECO:0000259" key="3">
    <source>
        <dbReference type="SMART" id="SM00507"/>
    </source>
</evidence>
<feature type="region of interest" description="Disordered" evidence="2">
    <location>
        <begin position="587"/>
        <end position="687"/>
    </location>
</feature>
<dbReference type="Pfam" id="PF01844">
    <property type="entry name" value="HNH"/>
    <property type="match status" value="1"/>
</dbReference>
<keyword evidence="5" id="KW-1185">Reference proteome</keyword>
<feature type="compositionally biased region" description="Low complexity" evidence="2">
    <location>
        <begin position="647"/>
        <end position="664"/>
    </location>
</feature>
<accession>A0ABS1SKU7</accession>
<dbReference type="Pfam" id="PF02720">
    <property type="entry name" value="DUF222"/>
    <property type="match status" value="1"/>
</dbReference>
<gene>
    <name evidence="4" type="ORF">D3226_02300</name>
</gene>
<dbReference type="SMART" id="SM00507">
    <property type="entry name" value="HNHc"/>
    <property type="match status" value="1"/>
</dbReference>
<feature type="compositionally biased region" description="Low complexity" evidence="2">
    <location>
        <begin position="237"/>
        <end position="276"/>
    </location>
</feature>
<feature type="domain" description="HNH nuclease" evidence="3">
    <location>
        <begin position="533"/>
        <end position="585"/>
    </location>
</feature>
<dbReference type="Proteomes" id="UP001646141">
    <property type="component" value="Unassembled WGS sequence"/>
</dbReference>
<feature type="region of interest" description="Disordered" evidence="2">
    <location>
        <begin position="339"/>
        <end position="380"/>
    </location>
</feature>
<comment type="similarity">
    <text evidence="1">Belongs to the Rv1128c/1148c/1588c/1702c/1945/3466 family.</text>
</comment>
<reference evidence="4 5" key="1">
    <citation type="submission" date="2018-09" db="EMBL/GenBank/DDBJ databases">
        <title>Comparative genomics of Leucobacter spp.</title>
        <authorList>
            <person name="Reis A.C."/>
            <person name="Kolvenbach B.A."/>
            <person name="Corvini P.F.X."/>
            <person name="Nunes O.C."/>
        </authorList>
    </citation>
    <scope>NUCLEOTIDE SEQUENCE [LARGE SCALE GENOMIC DNA]</scope>
    <source>
        <strain evidence="4 5">L-1</strain>
    </source>
</reference>
<dbReference type="CDD" id="cd00085">
    <property type="entry name" value="HNHc"/>
    <property type="match status" value="1"/>
</dbReference>
<feature type="region of interest" description="Disordered" evidence="2">
    <location>
        <begin position="217"/>
        <end position="285"/>
    </location>
</feature>
<keyword evidence="4" id="KW-0540">Nuclease</keyword>
<feature type="compositionally biased region" description="Basic and acidic residues" evidence="2">
    <location>
        <begin position="588"/>
        <end position="597"/>
    </location>
</feature>
<name>A0ABS1SKU7_9MICO</name>
<dbReference type="RefSeq" id="WP_202380802.1">
    <property type="nucleotide sequence ID" value="NZ_BAAAMA010000003.1"/>
</dbReference>
<evidence type="ECO:0000313" key="5">
    <source>
        <dbReference type="Proteomes" id="UP001646141"/>
    </source>
</evidence>
<dbReference type="PANTHER" id="PTHR24216:SF65">
    <property type="entry name" value="PAXILLIN-LIKE PROTEIN 1"/>
    <property type="match status" value="1"/>
</dbReference>
<feature type="compositionally biased region" description="Low complexity" evidence="2">
    <location>
        <begin position="342"/>
        <end position="356"/>
    </location>
</feature>
<organism evidence="4 5">
    <name type="scientific">Leucobacter chromiireducens subsp. chromiireducens</name>
    <dbReference type="NCBI Taxonomy" id="660067"/>
    <lineage>
        <taxon>Bacteria</taxon>
        <taxon>Bacillati</taxon>
        <taxon>Actinomycetota</taxon>
        <taxon>Actinomycetes</taxon>
        <taxon>Micrococcales</taxon>
        <taxon>Microbacteriaceae</taxon>
        <taxon>Leucobacter</taxon>
    </lineage>
</organism>
<feature type="region of interest" description="Disordered" evidence="2">
    <location>
        <begin position="1"/>
        <end position="40"/>
    </location>
</feature>
<evidence type="ECO:0000256" key="2">
    <source>
        <dbReference type="SAM" id="MobiDB-lite"/>
    </source>
</evidence>
<feature type="region of interest" description="Disordered" evidence="2">
    <location>
        <begin position="455"/>
        <end position="479"/>
    </location>
</feature>
<dbReference type="PANTHER" id="PTHR24216">
    <property type="entry name" value="PAXILLIN-RELATED"/>
    <property type="match status" value="1"/>
</dbReference>
<keyword evidence="4" id="KW-0378">Hydrolase</keyword>
<dbReference type="GO" id="GO:0004519">
    <property type="term" value="F:endonuclease activity"/>
    <property type="evidence" value="ECO:0007669"/>
    <property type="project" value="UniProtKB-KW"/>
</dbReference>
<dbReference type="InterPro" id="IPR003615">
    <property type="entry name" value="HNH_nuc"/>
</dbReference>